<dbReference type="NCBIfam" id="TIGR03676">
    <property type="entry name" value="aRF1_eRF1"/>
    <property type="match status" value="1"/>
</dbReference>
<dbReference type="InterPro" id="IPR020918">
    <property type="entry name" value="Peptide_chain-rel_aRF1"/>
</dbReference>
<evidence type="ECO:0000259" key="10">
    <source>
        <dbReference type="SMART" id="SM01194"/>
    </source>
</evidence>
<dbReference type="GO" id="GO:0016149">
    <property type="term" value="F:translation release factor activity, codon specific"/>
    <property type="evidence" value="ECO:0007669"/>
    <property type="project" value="UniProtKB-UniRule"/>
</dbReference>
<dbReference type="Gene3D" id="3.30.960.10">
    <property type="entry name" value="eRF1 domain 1"/>
    <property type="match status" value="1"/>
</dbReference>
<evidence type="ECO:0000256" key="4">
    <source>
        <dbReference type="ARBA" id="ARBA00011520"/>
    </source>
</evidence>
<keyword evidence="6 9" id="KW-0963">Cytoplasm</keyword>
<name>A0A2D6M1B6_9ARCH</name>
<organism evidence="11 12">
    <name type="scientific">Candidatus Iainarchaeum sp</name>
    <dbReference type="NCBI Taxonomy" id="3101447"/>
    <lineage>
        <taxon>Archaea</taxon>
        <taxon>Candidatus Iainarchaeota</taxon>
        <taxon>Candidatus Iainarchaeia</taxon>
        <taxon>Candidatus Iainarchaeales</taxon>
        <taxon>Candidatus Iainarchaeaceae</taxon>
        <taxon>Candidatus Iainarchaeum</taxon>
    </lineage>
</organism>
<dbReference type="InterPro" id="IPR042226">
    <property type="entry name" value="eFR1_2_sf"/>
</dbReference>
<dbReference type="Pfam" id="PF03465">
    <property type="entry name" value="eRF1_3"/>
    <property type="match status" value="1"/>
</dbReference>
<evidence type="ECO:0000256" key="5">
    <source>
        <dbReference type="ARBA" id="ARBA00019723"/>
    </source>
</evidence>
<dbReference type="Pfam" id="PF03464">
    <property type="entry name" value="eRF1_2"/>
    <property type="match status" value="1"/>
</dbReference>
<evidence type="ECO:0000313" key="12">
    <source>
        <dbReference type="Proteomes" id="UP000226592"/>
    </source>
</evidence>
<feature type="domain" description="eRF1/Pelota-like N-terminal" evidence="10">
    <location>
        <begin position="1"/>
        <end position="142"/>
    </location>
</feature>
<keyword evidence="7 9" id="KW-0648">Protein biosynthesis</keyword>
<dbReference type="HAMAP" id="MF_00424">
    <property type="entry name" value="Rel_fact_arch_1"/>
    <property type="match status" value="1"/>
</dbReference>
<reference evidence="12" key="1">
    <citation type="submission" date="2017-09" db="EMBL/GenBank/DDBJ databases">
        <title>The Reconstruction of 2,631 Draft Metagenome-Assembled Genomes from the Global Oceans.</title>
        <authorList>
            <person name="Tully B.J."/>
            <person name="Graham E.D."/>
            <person name="Heidelberg J.F."/>
        </authorList>
    </citation>
    <scope>NUCLEOTIDE SEQUENCE [LARGE SCALE GENOMIC DNA]</scope>
</reference>
<dbReference type="FunFam" id="3.30.420.60:FF:000003">
    <property type="entry name" value="Peptide chain release factor subunit 1"/>
    <property type="match status" value="1"/>
</dbReference>
<sequence length="416" mass="47105">MKESHLEHVDATEVVLFKKKLKKLKQYKGRGTELISLYLPPNVDRSSVMGQITEETSQSSNIKSPQTRKNVQGALRRLDNFLKRINFKLPPKGLVVFSGNTSQQEGKSDIRLFTLKPPKELKTKLYWCDSEFHLAPLEEMVAPTDIFGILTIDKKEATIAILIGKKYEILGHFTSGVSGKHRAGGQSAQRFERLHEDAVRDFYRRIAQKMNEMFLHYDDKLKGLLIAGPGITKNYFLNQDLVDHRLKNKILGTIDTSYTDESGIREAVNKSDEILKDAEITKERTTVNNFMGEVVKPGGLAAYGQQEVEEALEMGKVQVLLLSEEIEWMVYKFICNNCDTAEEIVVKDPGKFDFNNYKCKSCKSGAELLEEVDYSDWMIEKAQDTGAETKIISTDTGEGEQFHRGFGGIGAVLRYR</sequence>
<evidence type="ECO:0000256" key="3">
    <source>
        <dbReference type="ARBA" id="ARBA00005326"/>
    </source>
</evidence>
<dbReference type="Pfam" id="PF03463">
    <property type="entry name" value="eRF1_1"/>
    <property type="match status" value="1"/>
</dbReference>
<evidence type="ECO:0000313" key="11">
    <source>
        <dbReference type="EMBL" id="MAG22214.1"/>
    </source>
</evidence>
<evidence type="ECO:0000256" key="7">
    <source>
        <dbReference type="ARBA" id="ARBA00022917"/>
    </source>
</evidence>
<evidence type="ECO:0000256" key="6">
    <source>
        <dbReference type="ARBA" id="ARBA00022490"/>
    </source>
</evidence>
<evidence type="ECO:0000256" key="2">
    <source>
        <dbReference type="ARBA" id="ARBA00004496"/>
    </source>
</evidence>
<dbReference type="InterPro" id="IPR024049">
    <property type="entry name" value="eRF1_1_sf"/>
</dbReference>
<dbReference type="InterPro" id="IPR029064">
    <property type="entry name" value="Ribosomal_eL30-like_sf"/>
</dbReference>
<dbReference type="EMBL" id="NZBU01000009">
    <property type="protein sequence ID" value="MAG22214.1"/>
    <property type="molecule type" value="Genomic_DNA"/>
</dbReference>
<evidence type="ECO:0000256" key="1">
    <source>
        <dbReference type="ARBA" id="ARBA00002832"/>
    </source>
</evidence>
<protein>
    <recommendedName>
        <fullName evidence="5 9">Peptide chain release factor subunit 1</fullName>
    </recommendedName>
    <alternativeName>
        <fullName evidence="8 9">Translation termination factor aRF1</fullName>
    </alternativeName>
</protein>
<dbReference type="PANTHER" id="PTHR10113">
    <property type="entry name" value="PEPTIDE CHAIN RELEASE FACTOR SUBUNIT 1"/>
    <property type="match status" value="1"/>
</dbReference>
<comment type="caution">
    <text evidence="11">The sequence shown here is derived from an EMBL/GenBank/DDBJ whole genome shotgun (WGS) entry which is preliminary data.</text>
</comment>
<evidence type="ECO:0000256" key="9">
    <source>
        <dbReference type="HAMAP-Rule" id="MF_00424"/>
    </source>
</evidence>
<comment type="subunit">
    <text evidence="4 9">Heterodimer of two subunits, one of which binds GTP.</text>
</comment>
<comment type="function">
    <text evidence="1 9">Directs the termination of nascent peptide synthesis (translation) in response to the termination codons UAA, UAG and UGA.</text>
</comment>
<gene>
    <name evidence="9 11" type="primary">prf1</name>
    <name evidence="11" type="ORF">CL943_02830</name>
</gene>
<dbReference type="SUPFAM" id="SSF53137">
    <property type="entry name" value="Translational machinery components"/>
    <property type="match status" value="1"/>
</dbReference>
<dbReference type="InterPro" id="IPR005142">
    <property type="entry name" value="eRF1_3"/>
</dbReference>
<dbReference type="InterPro" id="IPR005141">
    <property type="entry name" value="eRF1_2"/>
</dbReference>
<accession>A0A2D6M1B6</accession>
<proteinExistence type="inferred from homology"/>
<dbReference type="AlphaFoldDB" id="A0A2D6M1B6"/>
<dbReference type="InterPro" id="IPR005140">
    <property type="entry name" value="eRF1_Pelota-like_N"/>
</dbReference>
<dbReference type="Gene3D" id="3.30.1330.30">
    <property type="match status" value="1"/>
</dbReference>
<dbReference type="FunFam" id="3.30.1330.30:FF:000032">
    <property type="entry name" value="Eukaryotic peptide chain release factor subunit 1"/>
    <property type="match status" value="1"/>
</dbReference>
<dbReference type="SUPFAM" id="SSF55315">
    <property type="entry name" value="L30e-like"/>
    <property type="match status" value="1"/>
</dbReference>
<dbReference type="Gene3D" id="3.30.420.60">
    <property type="entry name" value="eRF1 domain 2"/>
    <property type="match status" value="1"/>
</dbReference>
<dbReference type="SMART" id="SM01194">
    <property type="entry name" value="eRF1_1"/>
    <property type="match status" value="1"/>
</dbReference>
<comment type="similarity">
    <text evidence="3 9">Belongs to the eukaryotic release factor 1 family.</text>
</comment>
<dbReference type="Proteomes" id="UP000226592">
    <property type="component" value="Unassembled WGS sequence"/>
</dbReference>
<dbReference type="SUPFAM" id="SSF55481">
    <property type="entry name" value="N-terminal domain of eukaryotic peptide chain release factor subunit 1, ERF1"/>
    <property type="match status" value="1"/>
</dbReference>
<dbReference type="InterPro" id="IPR004403">
    <property type="entry name" value="Peptide_chain-rel_eRF1/aRF1"/>
</dbReference>
<dbReference type="GO" id="GO:0005737">
    <property type="term" value="C:cytoplasm"/>
    <property type="evidence" value="ECO:0007669"/>
    <property type="project" value="UniProtKB-SubCell"/>
</dbReference>
<comment type="subcellular location">
    <subcellularLocation>
        <location evidence="2 9">Cytoplasm</location>
    </subcellularLocation>
</comment>
<evidence type="ECO:0000256" key="8">
    <source>
        <dbReference type="ARBA" id="ARBA00031168"/>
    </source>
</evidence>